<evidence type="ECO:0000256" key="4">
    <source>
        <dbReference type="ARBA" id="ARBA00022759"/>
    </source>
</evidence>
<dbReference type="EMBL" id="SRSD01000008">
    <property type="protein sequence ID" value="KAA0889712.1"/>
    <property type="molecule type" value="Genomic_DNA"/>
</dbReference>
<dbReference type="InterPro" id="IPR000100">
    <property type="entry name" value="RNase_P"/>
</dbReference>
<dbReference type="NCBIfam" id="TIGR00188">
    <property type="entry name" value="rnpA"/>
    <property type="match status" value="1"/>
</dbReference>
<dbReference type="SUPFAM" id="SSF54211">
    <property type="entry name" value="Ribosomal protein S5 domain 2-like"/>
    <property type="match status" value="1"/>
</dbReference>
<dbReference type="InterPro" id="IPR020568">
    <property type="entry name" value="Ribosomal_Su5_D2-typ_SF"/>
</dbReference>
<dbReference type="InterPro" id="IPR020539">
    <property type="entry name" value="RNase_P_CS"/>
</dbReference>
<dbReference type="GO" id="GO:0000049">
    <property type="term" value="F:tRNA binding"/>
    <property type="evidence" value="ECO:0007669"/>
    <property type="project" value="UniProtKB-UniRule"/>
</dbReference>
<evidence type="ECO:0000256" key="6">
    <source>
        <dbReference type="ARBA" id="ARBA00022884"/>
    </source>
</evidence>
<dbReference type="InterPro" id="IPR014721">
    <property type="entry name" value="Ribsml_uS5_D2-typ_fold_subgr"/>
</dbReference>
<evidence type="ECO:0000256" key="8">
    <source>
        <dbReference type="NCBIfam" id="TIGR00188"/>
    </source>
</evidence>
<keyword evidence="6 7" id="KW-0694">RNA-binding</keyword>
<comment type="function">
    <text evidence="1 7">RNaseP catalyzes the removal of the 5'-leader sequence from pre-tRNA to produce the mature 5'-terminus. It can also cleave other RNA substrates such as 4.5S RNA. The protein component plays an auxiliary but essential role in vivo by binding to the 5'-leader sequence and broadening the substrate specificity of the ribozyme.</text>
</comment>
<dbReference type="PANTHER" id="PTHR33992">
    <property type="entry name" value="RIBONUCLEASE P PROTEIN COMPONENT"/>
    <property type="match status" value="1"/>
</dbReference>
<keyword evidence="3 7" id="KW-0540">Nuclease</keyword>
<evidence type="ECO:0000256" key="1">
    <source>
        <dbReference type="ARBA" id="ARBA00002663"/>
    </source>
</evidence>
<accession>A0A5A9X914</accession>
<keyword evidence="10" id="KW-1185">Reference proteome</keyword>
<dbReference type="Gene3D" id="3.30.230.10">
    <property type="match status" value="1"/>
</dbReference>
<dbReference type="Pfam" id="PF00825">
    <property type="entry name" value="Ribonuclease_P"/>
    <property type="match status" value="1"/>
</dbReference>
<dbReference type="AlphaFoldDB" id="A0A5A9X914"/>
<dbReference type="EC" id="3.1.26.5" evidence="7 8"/>
<comment type="similarity">
    <text evidence="7">Belongs to the RnpA family.</text>
</comment>
<comment type="catalytic activity">
    <reaction evidence="7">
        <text>Endonucleolytic cleavage of RNA, removing 5'-extranucleotides from tRNA precursor.</text>
        <dbReference type="EC" id="3.1.26.5"/>
    </reaction>
</comment>
<dbReference type="GO" id="GO:0030677">
    <property type="term" value="C:ribonuclease P complex"/>
    <property type="evidence" value="ECO:0007669"/>
    <property type="project" value="TreeGrafter"/>
</dbReference>
<comment type="caution">
    <text evidence="9">The sequence shown here is derived from an EMBL/GenBank/DDBJ whole genome shotgun (WGS) entry which is preliminary data.</text>
</comment>
<organism evidence="9 10">
    <name type="scientific">Oryzomonas rubra</name>
    <dbReference type="NCBI Taxonomy" id="2509454"/>
    <lineage>
        <taxon>Bacteria</taxon>
        <taxon>Pseudomonadati</taxon>
        <taxon>Thermodesulfobacteriota</taxon>
        <taxon>Desulfuromonadia</taxon>
        <taxon>Geobacterales</taxon>
        <taxon>Geobacteraceae</taxon>
        <taxon>Oryzomonas</taxon>
    </lineage>
</organism>
<dbReference type="OrthoDB" id="9810867at2"/>
<sequence>MLPSNTCGRVERRCFPKSARLRKRLEFLRLLNSPHKFATKGFLVVWQENDGSQARLGVTVSKKVGNAVVRNRVKRYTRETFRQMRLLLPCVDLNVVARRESAMMDFGAARRELEKAFRHIGISPCSSALRSS</sequence>
<keyword evidence="4 7" id="KW-0255">Endonuclease</keyword>
<evidence type="ECO:0000256" key="5">
    <source>
        <dbReference type="ARBA" id="ARBA00022801"/>
    </source>
</evidence>
<name>A0A5A9X914_9BACT</name>
<evidence type="ECO:0000256" key="2">
    <source>
        <dbReference type="ARBA" id="ARBA00022694"/>
    </source>
</evidence>
<reference evidence="9 10" key="1">
    <citation type="submission" date="2019-04" db="EMBL/GenBank/DDBJ databases">
        <title>Geobacter ruber sp. nov., ferric-reducing bacteria isolated from paddy soil.</title>
        <authorList>
            <person name="Xu Z."/>
            <person name="Masuda Y."/>
            <person name="Itoh H."/>
            <person name="Senoo K."/>
        </authorList>
    </citation>
    <scope>NUCLEOTIDE SEQUENCE [LARGE SCALE GENOMIC DNA]</scope>
    <source>
        <strain evidence="9 10">Red88</strain>
    </source>
</reference>
<comment type="subunit">
    <text evidence="7">Consists of a catalytic RNA component (M1 or rnpB) and a protein subunit.</text>
</comment>
<dbReference type="GO" id="GO:0042781">
    <property type="term" value="F:3'-tRNA processing endoribonuclease activity"/>
    <property type="evidence" value="ECO:0007669"/>
    <property type="project" value="TreeGrafter"/>
</dbReference>
<proteinExistence type="inferred from homology"/>
<evidence type="ECO:0000313" key="9">
    <source>
        <dbReference type="EMBL" id="KAA0889712.1"/>
    </source>
</evidence>
<gene>
    <name evidence="7 9" type="primary">rnpA</name>
    <name evidence="9" type="ORF">ET418_13120</name>
</gene>
<dbReference type="Proteomes" id="UP000324298">
    <property type="component" value="Unassembled WGS sequence"/>
</dbReference>
<dbReference type="GO" id="GO:0001682">
    <property type="term" value="P:tRNA 5'-leader removal"/>
    <property type="evidence" value="ECO:0007669"/>
    <property type="project" value="UniProtKB-UniRule"/>
</dbReference>
<protein>
    <recommendedName>
        <fullName evidence="7 8">Ribonuclease P protein component</fullName>
        <shortName evidence="7">RNase P protein</shortName>
        <shortName evidence="7">RNaseP protein</shortName>
        <ecNumber evidence="7 8">3.1.26.5</ecNumber>
    </recommendedName>
    <alternativeName>
        <fullName evidence="7">Protein C5</fullName>
    </alternativeName>
</protein>
<evidence type="ECO:0000313" key="10">
    <source>
        <dbReference type="Proteomes" id="UP000324298"/>
    </source>
</evidence>
<dbReference type="PROSITE" id="PS00648">
    <property type="entry name" value="RIBONUCLEASE_P"/>
    <property type="match status" value="1"/>
</dbReference>
<dbReference type="PANTHER" id="PTHR33992:SF1">
    <property type="entry name" value="RIBONUCLEASE P PROTEIN COMPONENT"/>
    <property type="match status" value="1"/>
</dbReference>
<keyword evidence="2 7" id="KW-0819">tRNA processing</keyword>
<dbReference type="HAMAP" id="MF_00227">
    <property type="entry name" value="RNase_P"/>
    <property type="match status" value="1"/>
</dbReference>
<evidence type="ECO:0000256" key="7">
    <source>
        <dbReference type="HAMAP-Rule" id="MF_00227"/>
    </source>
</evidence>
<dbReference type="GO" id="GO:0004526">
    <property type="term" value="F:ribonuclease P activity"/>
    <property type="evidence" value="ECO:0007669"/>
    <property type="project" value="UniProtKB-UniRule"/>
</dbReference>
<keyword evidence="5 7" id="KW-0378">Hydrolase</keyword>
<evidence type="ECO:0000256" key="3">
    <source>
        <dbReference type="ARBA" id="ARBA00022722"/>
    </source>
</evidence>